<name>A0ABR4CIH4_9HELO</name>
<sequence>MYFSRFITLTAGILVGHAVTAQLCESPTKLCYNAPGSTPQDVDIEDIQFVASYLRSYGAQTRAGRQFVMTAATAPDCAEWSLYSHGTVLATARHINSTANSSVLFADIANTIDGGVGATDAQKADALIGCGTDGGSLGVVYNASNAQYNTAAYIANGYTPSGLIVKIVWSGVA</sequence>
<accession>A0ABR4CIH4</accession>
<organism evidence="2 3">
    <name type="scientific">Oculimacula yallundae</name>
    <dbReference type="NCBI Taxonomy" id="86028"/>
    <lineage>
        <taxon>Eukaryota</taxon>
        <taxon>Fungi</taxon>
        <taxon>Dikarya</taxon>
        <taxon>Ascomycota</taxon>
        <taxon>Pezizomycotina</taxon>
        <taxon>Leotiomycetes</taxon>
        <taxon>Helotiales</taxon>
        <taxon>Ploettnerulaceae</taxon>
        <taxon>Oculimacula</taxon>
    </lineage>
</organism>
<evidence type="ECO:0000313" key="3">
    <source>
        <dbReference type="Proteomes" id="UP001595075"/>
    </source>
</evidence>
<gene>
    <name evidence="2" type="ORF">VTL71DRAFT_15629</name>
</gene>
<dbReference type="Proteomes" id="UP001595075">
    <property type="component" value="Unassembled WGS sequence"/>
</dbReference>
<proteinExistence type="predicted"/>
<protein>
    <submittedName>
        <fullName evidence="2">Uncharacterized protein</fullName>
    </submittedName>
</protein>
<keyword evidence="1" id="KW-0732">Signal</keyword>
<keyword evidence="3" id="KW-1185">Reference proteome</keyword>
<feature type="signal peptide" evidence="1">
    <location>
        <begin position="1"/>
        <end position="21"/>
    </location>
</feature>
<dbReference type="EMBL" id="JAZHXI010000008">
    <property type="protein sequence ID" value="KAL2069291.1"/>
    <property type="molecule type" value="Genomic_DNA"/>
</dbReference>
<reference evidence="2 3" key="1">
    <citation type="journal article" date="2024" name="Commun. Biol.">
        <title>Comparative genomic analysis of thermophilic fungi reveals convergent evolutionary adaptations and gene losses.</title>
        <authorList>
            <person name="Steindorff A.S."/>
            <person name="Aguilar-Pontes M.V."/>
            <person name="Robinson A.J."/>
            <person name="Andreopoulos B."/>
            <person name="LaButti K."/>
            <person name="Kuo A."/>
            <person name="Mondo S."/>
            <person name="Riley R."/>
            <person name="Otillar R."/>
            <person name="Haridas S."/>
            <person name="Lipzen A."/>
            <person name="Grimwood J."/>
            <person name="Schmutz J."/>
            <person name="Clum A."/>
            <person name="Reid I.D."/>
            <person name="Moisan M.C."/>
            <person name="Butler G."/>
            <person name="Nguyen T.T.M."/>
            <person name="Dewar K."/>
            <person name="Conant G."/>
            <person name="Drula E."/>
            <person name="Henrissat B."/>
            <person name="Hansel C."/>
            <person name="Singer S."/>
            <person name="Hutchinson M.I."/>
            <person name="de Vries R.P."/>
            <person name="Natvig D.O."/>
            <person name="Powell A.J."/>
            <person name="Tsang A."/>
            <person name="Grigoriev I.V."/>
        </authorList>
    </citation>
    <scope>NUCLEOTIDE SEQUENCE [LARGE SCALE GENOMIC DNA]</scope>
    <source>
        <strain evidence="2 3">CBS 494.80</strain>
    </source>
</reference>
<evidence type="ECO:0000256" key="1">
    <source>
        <dbReference type="SAM" id="SignalP"/>
    </source>
</evidence>
<comment type="caution">
    <text evidence="2">The sequence shown here is derived from an EMBL/GenBank/DDBJ whole genome shotgun (WGS) entry which is preliminary data.</text>
</comment>
<evidence type="ECO:0000313" key="2">
    <source>
        <dbReference type="EMBL" id="KAL2069291.1"/>
    </source>
</evidence>
<feature type="chain" id="PRO_5045045196" evidence="1">
    <location>
        <begin position="22"/>
        <end position="173"/>
    </location>
</feature>